<proteinExistence type="inferred from homology"/>
<keyword evidence="10" id="KW-0479">Metal-binding</keyword>
<accession>A0A235B801</accession>
<evidence type="ECO:0000256" key="9">
    <source>
        <dbReference type="ARBA" id="ARBA00032041"/>
    </source>
</evidence>
<evidence type="ECO:0000256" key="1">
    <source>
        <dbReference type="ARBA" id="ARBA00009732"/>
    </source>
</evidence>
<keyword evidence="13" id="KW-1185">Reference proteome</keyword>
<dbReference type="EC" id="1.8.4.10" evidence="6 10"/>
<dbReference type="NCBIfam" id="TIGR00434">
    <property type="entry name" value="cysH"/>
    <property type="match status" value="1"/>
</dbReference>
<comment type="subcellular location">
    <subcellularLocation>
        <location evidence="10">Cytoplasm</location>
    </subcellularLocation>
</comment>
<reference evidence="12 13" key="1">
    <citation type="submission" date="2017-07" db="EMBL/GenBank/DDBJ databases">
        <title>The genome sequence of Paludifilum halophilum highlights mechanisms for microbial adaptation to high salt environemnts.</title>
        <authorList>
            <person name="Belbahri L."/>
        </authorList>
    </citation>
    <scope>NUCLEOTIDE SEQUENCE [LARGE SCALE GENOMIC DNA]</scope>
    <source>
        <strain evidence="12 13">DSM 102817</strain>
    </source>
</reference>
<dbReference type="NCBIfam" id="TIGR02055">
    <property type="entry name" value="APS_reductase"/>
    <property type="match status" value="1"/>
</dbReference>
<dbReference type="PIRSF" id="PIRSF000857">
    <property type="entry name" value="PAPS_reductase"/>
    <property type="match status" value="1"/>
</dbReference>
<dbReference type="CDD" id="cd23945">
    <property type="entry name" value="PAPS_reductase"/>
    <property type="match status" value="1"/>
</dbReference>
<dbReference type="GO" id="GO:0019379">
    <property type="term" value="P:sulfate assimilation, phosphoadenylyl sulfate reduction by phosphoadenylyl-sulfate reductase (thioredoxin)"/>
    <property type="evidence" value="ECO:0007669"/>
    <property type="project" value="UniProtKB-UniRule"/>
</dbReference>
<dbReference type="PANTHER" id="PTHR46509">
    <property type="entry name" value="PHOSPHOADENOSINE PHOSPHOSULFATE REDUCTASE"/>
    <property type="match status" value="1"/>
</dbReference>
<dbReference type="InterPro" id="IPR014729">
    <property type="entry name" value="Rossmann-like_a/b/a_fold"/>
</dbReference>
<dbReference type="EMBL" id="NOWF01000003">
    <property type="protein sequence ID" value="OYD08416.1"/>
    <property type="molecule type" value="Genomic_DNA"/>
</dbReference>
<dbReference type="GO" id="GO:0004604">
    <property type="term" value="F:phosphoadenylyl-sulfate reductase (thioredoxin) activity"/>
    <property type="evidence" value="ECO:0007669"/>
    <property type="project" value="UniProtKB-UniRule"/>
</dbReference>
<dbReference type="PANTHER" id="PTHR46509:SF1">
    <property type="entry name" value="PHOSPHOADENOSINE PHOSPHOSULFATE REDUCTASE"/>
    <property type="match status" value="1"/>
</dbReference>
<feature type="binding site" evidence="10">
    <location>
        <position position="141"/>
    </location>
    <ligand>
        <name>[4Fe-4S] cluster</name>
        <dbReference type="ChEBI" id="CHEBI:49883"/>
    </ligand>
</feature>
<dbReference type="GO" id="GO:0005737">
    <property type="term" value="C:cytoplasm"/>
    <property type="evidence" value="ECO:0007669"/>
    <property type="project" value="UniProtKB-SubCell"/>
</dbReference>
<dbReference type="Gene3D" id="3.40.50.620">
    <property type="entry name" value="HUPs"/>
    <property type="match status" value="1"/>
</dbReference>
<dbReference type="NCBIfam" id="NF002537">
    <property type="entry name" value="PRK02090.1"/>
    <property type="match status" value="1"/>
</dbReference>
<evidence type="ECO:0000313" key="12">
    <source>
        <dbReference type="EMBL" id="OYD08416.1"/>
    </source>
</evidence>
<comment type="function">
    <text evidence="4 10">Catalyzes the formation of sulfite from adenosine 5'-phosphosulfate (APS) using thioredoxin as an electron donor.</text>
</comment>
<comment type="pathway">
    <text evidence="5 10">Sulfur metabolism; hydrogen sulfide biosynthesis; sulfite from sulfate.</text>
</comment>
<evidence type="ECO:0000256" key="10">
    <source>
        <dbReference type="HAMAP-Rule" id="MF_00063"/>
    </source>
</evidence>
<comment type="similarity">
    <text evidence="1 10">Belongs to the PAPS reductase family. CysH subfamily.</text>
</comment>
<evidence type="ECO:0000256" key="5">
    <source>
        <dbReference type="ARBA" id="ARBA00024327"/>
    </source>
</evidence>
<keyword evidence="3 10" id="KW-0560">Oxidoreductase</keyword>
<dbReference type="GO" id="GO:0070814">
    <property type="term" value="P:hydrogen sulfide biosynthetic process"/>
    <property type="evidence" value="ECO:0007669"/>
    <property type="project" value="UniProtKB-UniRule"/>
</dbReference>
<evidence type="ECO:0000256" key="3">
    <source>
        <dbReference type="ARBA" id="ARBA00023002"/>
    </source>
</evidence>
<evidence type="ECO:0000256" key="7">
    <source>
        <dbReference type="ARBA" id="ARBA00029514"/>
    </source>
</evidence>
<name>A0A235B801_9BACL</name>
<keyword evidence="2 10" id="KW-0963">Cytoplasm</keyword>
<evidence type="ECO:0000256" key="8">
    <source>
        <dbReference type="ARBA" id="ARBA00030894"/>
    </source>
</evidence>
<gene>
    <name evidence="10" type="primary">cysH</name>
    <name evidence="12" type="ORF">CHM34_06170</name>
</gene>
<keyword evidence="10" id="KW-0408">Iron</keyword>
<evidence type="ECO:0000313" key="13">
    <source>
        <dbReference type="Proteomes" id="UP000215459"/>
    </source>
</evidence>
<feature type="domain" description="Phosphoadenosine phosphosulphate reductase" evidence="11">
    <location>
        <begin position="59"/>
        <end position="230"/>
    </location>
</feature>
<dbReference type="GO" id="GO:0043866">
    <property type="term" value="F:adenylyl-sulfate reductase (thioredoxin) activity"/>
    <property type="evidence" value="ECO:0007669"/>
    <property type="project" value="UniProtKB-EC"/>
</dbReference>
<evidence type="ECO:0000256" key="2">
    <source>
        <dbReference type="ARBA" id="ARBA00022490"/>
    </source>
</evidence>
<dbReference type="InterPro" id="IPR011798">
    <property type="entry name" value="APS_reductase"/>
</dbReference>
<sequence length="257" mass="29881">MKAACFLSAGSDEKGGKAVESRLTYETWEQKKPSFPIHNEHKGSLHVLEWAYEHYGEELVYACSFGAEGMVLIDLISRVNPEAKVIFLDTGLHFQETYDLIEVVKKRYPRLNIEKLHPELTVAEQADRYGDALWEREPDHCCRMRKIEPLERALRGKKAWISGLRREQSPSRQRTQFLNKDERFRSVKICPLIHWTWDDVWATIRERGLPYNPLHDRGYPSIGCEKCTLPVEEGEDLRAGRWAGTQKRECGLHTTTR</sequence>
<keyword evidence="10" id="KW-0411">Iron-sulfur</keyword>
<dbReference type="InterPro" id="IPR002500">
    <property type="entry name" value="PAPS_reduct_dom"/>
</dbReference>
<dbReference type="GO" id="GO:0051539">
    <property type="term" value="F:4 iron, 4 sulfur cluster binding"/>
    <property type="evidence" value="ECO:0007669"/>
    <property type="project" value="UniProtKB-UniRule"/>
</dbReference>
<comment type="caution">
    <text evidence="12">The sequence shown here is derived from an EMBL/GenBank/DDBJ whole genome shotgun (WGS) entry which is preliminary data.</text>
</comment>
<dbReference type="OrthoDB" id="9772604at2"/>
<dbReference type="FunFam" id="3.40.50.620:FF:000095">
    <property type="entry name" value="Phosphoadenosine phosphosulfate reductase"/>
    <property type="match status" value="1"/>
</dbReference>
<feature type="active site" description="Nucleophile; cysteine thiosulfonate intermediate" evidence="10">
    <location>
        <position position="250"/>
    </location>
</feature>
<feature type="binding site" evidence="10">
    <location>
        <position position="224"/>
    </location>
    <ligand>
        <name>[4Fe-4S] cluster</name>
        <dbReference type="ChEBI" id="CHEBI:49883"/>
    </ligand>
</feature>
<dbReference type="InterPro" id="IPR004511">
    <property type="entry name" value="PAPS/APS_Rdtase"/>
</dbReference>
<organism evidence="12 13">
    <name type="scientific">Paludifilum halophilum</name>
    <dbReference type="NCBI Taxonomy" id="1642702"/>
    <lineage>
        <taxon>Bacteria</taxon>
        <taxon>Bacillati</taxon>
        <taxon>Bacillota</taxon>
        <taxon>Bacilli</taxon>
        <taxon>Bacillales</taxon>
        <taxon>Thermoactinomycetaceae</taxon>
        <taxon>Paludifilum</taxon>
    </lineage>
</organism>
<comment type="catalytic activity">
    <reaction evidence="10">
        <text>[thioredoxin]-disulfide + sulfite + AMP + 2 H(+) = adenosine 5'-phosphosulfate + [thioredoxin]-dithiol</text>
        <dbReference type="Rhea" id="RHEA:21976"/>
        <dbReference type="Rhea" id="RHEA-COMP:10698"/>
        <dbReference type="Rhea" id="RHEA-COMP:10700"/>
        <dbReference type="ChEBI" id="CHEBI:15378"/>
        <dbReference type="ChEBI" id="CHEBI:17359"/>
        <dbReference type="ChEBI" id="CHEBI:29950"/>
        <dbReference type="ChEBI" id="CHEBI:50058"/>
        <dbReference type="ChEBI" id="CHEBI:58243"/>
        <dbReference type="ChEBI" id="CHEBI:456215"/>
        <dbReference type="EC" id="1.8.4.10"/>
    </reaction>
</comment>
<dbReference type="SUPFAM" id="SSF52402">
    <property type="entry name" value="Adenine nucleotide alpha hydrolases-like"/>
    <property type="match status" value="1"/>
</dbReference>
<evidence type="ECO:0000256" key="6">
    <source>
        <dbReference type="ARBA" id="ARBA00024386"/>
    </source>
</evidence>
<dbReference type="HAMAP" id="MF_00063">
    <property type="entry name" value="CysH"/>
    <property type="match status" value="1"/>
</dbReference>
<dbReference type="Pfam" id="PF01507">
    <property type="entry name" value="PAPS_reduct"/>
    <property type="match status" value="1"/>
</dbReference>
<comment type="cofactor">
    <cofactor evidence="10">
        <name>[4Fe-4S] cluster</name>
        <dbReference type="ChEBI" id="CHEBI:49883"/>
    </cofactor>
    <text evidence="10">Binds 1 [4Fe-4S] cluster per subunit.</text>
</comment>
<evidence type="ECO:0000259" key="11">
    <source>
        <dbReference type="Pfam" id="PF01507"/>
    </source>
</evidence>
<feature type="binding site" evidence="10">
    <location>
        <position position="227"/>
    </location>
    <ligand>
        <name>[4Fe-4S] cluster</name>
        <dbReference type="ChEBI" id="CHEBI:49883"/>
    </ligand>
</feature>
<evidence type="ECO:0000256" key="4">
    <source>
        <dbReference type="ARBA" id="ARBA00024298"/>
    </source>
</evidence>
<dbReference type="GO" id="GO:0019344">
    <property type="term" value="P:cysteine biosynthetic process"/>
    <property type="evidence" value="ECO:0007669"/>
    <property type="project" value="InterPro"/>
</dbReference>
<protein>
    <recommendedName>
        <fullName evidence="7 10">Adenosine 5'-phosphosulfate reductase</fullName>
        <shortName evidence="10">APS reductase</shortName>
        <ecNumber evidence="6 10">1.8.4.10</ecNumber>
    </recommendedName>
    <alternativeName>
        <fullName evidence="9 10">5'-adenylylsulfate reductase</fullName>
    </alternativeName>
    <alternativeName>
        <fullName evidence="8 10">Thioredoxin-dependent 5'-adenylylsulfate reductase</fullName>
    </alternativeName>
</protein>
<dbReference type="GO" id="GO:0046872">
    <property type="term" value="F:metal ion binding"/>
    <property type="evidence" value="ECO:0007669"/>
    <property type="project" value="UniProtKB-KW"/>
</dbReference>
<dbReference type="AlphaFoldDB" id="A0A235B801"/>
<feature type="binding site" evidence="10">
    <location>
        <position position="142"/>
    </location>
    <ligand>
        <name>[4Fe-4S] cluster</name>
        <dbReference type="ChEBI" id="CHEBI:49883"/>
    </ligand>
</feature>
<dbReference type="Proteomes" id="UP000215459">
    <property type="component" value="Unassembled WGS sequence"/>
</dbReference>